<accession>A0A1U9K7Z5</accession>
<evidence type="ECO:0000256" key="7">
    <source>
        <dbReference type="ARBA" id="ARBA00022840"/>
    </source>
</evidence>
<evidence type="ECO:0000256" key="9">
    <source>
        <dbReference type="ARBA" id="ARBA00023136"/>
    </source>
</evidence>
<dbReference type="PANTHER" id="PTHR43790:SF3">
    <property type="entry name" value="D-ALLOSE IMPORT ATP-BINDING PROTEIN ALSA-RELATED"/>
    <property type="match status" value="1"/>
</dbReference>
<dbReference type="InterPro" id="IPR027417">
    <property type="entry name" value="P-loop_NTPase"/>
</dbReference>
<dbReference type="Gene3D" id="3.40.50.300">
    <property type="entry name" value="P-loop containing nucleotide triphosphate hydrolases"/>
    <property type="match status" value="2"/>
</dbReference>
<keyword evidence="3" id="KW-1003">Cell membrane</keyword>
<dbReference type="GO" id="GO:0005886">
    <property type="term" value="C:plasma membrane"/>
    <property type="evidence" value="ECO:0007669"/>
    <property type="project" value="UniProtKB-SubCell"/>
</dbReference>
<sequence length="521" mass="57413">MDSAVLKGGKRVESKTPFLKLTGISKTFPGVKALDNVQLELLEGEVHALMGENGAGKSTLIKILAGVLDPDEGGQIVLDGEPVRFRDPLDALQRGISVIYQDLSLFTNLTVAENITFGTQMELGAFRRVHWKKIREQAQEALDQLGMELDLRQRLSELSIAKQQMVALARALQSEARLIIMDEPTSSLSSSEIELLYQIIETLKEKNIAVLFISHKFQEVFKVADRITVLRDGQYISTDPIEKVTEDSLVQKMVGRSILFEPLNEKSAAREDTVLEVRNLSRQGQFHNISLELKKGEILGITGLVGAGRSELAQAVFGLNAADSGEILIEGEKVAFRHPSDAIEKGIAYVPENRKLEGLVLSQSISRNITIPILKRIKTNKLLDLKREQQLGEKYIADLDIRPADPNRLTGELSGGNQQKVVIGKWLAAEPKVLIVDEPTNGVDIGAKVAIHKLLRQLAADGLGIILISSELPEVLTVSDRILVMRLGRLVAELDVQGTTQETILEYALGERQPEEGRKAL</sequence>
<keyword evidence="2" id="KW-0813">Transport</keyword>
<dbReference type="GO" id="GO:0016887">
    <property type="term" value="F:ATP hydrolysis activity"/>
    <property type="evidence" value="ECO:0007669"/>
    <property type="project" value="InterPro"/>
</dbReference>
<dbReference type="InterPro" id="IPR003593">
    <property type="entry name" value="AAA+_ATPase"/>
</dbReference>
<evidence type="ECO:0000256" key="6">
    <source>
        <dbReference type="ARBA" id="ARBA00022741"/>
    </source>
</evidence>
<evidence type="ECO:0000256" key="1">
    <source>
        <dbReference type="ARBA" id="ARBA00004202"/>
    </source>
</evidence>
<evidence type="ECO:0000256" key="4">
    <source>
        <dbReference type="ARBA" id="ARBA00022597"/>
    </source>
</evidence>
<dbReference type="PROSITE" id="PS00211">
    <property type="entry name" value="ABC_TRANSPORTER_1"/>
    <property type="match status" value="1"/>
</dbReference>
<organism evidence="11 12">
    <name type="scientific">Novibacillus thermophilus</name>
    <dbReference type="NCBI Taxonomy" id="1471761"/>
    <lineage>
        <taxon>Bacteria</taxon>
        <taxon>Bacillati</taxon>
        <taxon>Bacillota</taxon>
        <taxon>Bacilli</taxon>
        <taxon>Bacillales</taxon>
        <taxon>Thermoactinomycetaceae</taxon>
        <taxon>Novibacillus</taxon>
    </lineage>
</organism>
<dbReference type="GO" id="GO:0005524">
    <property type="term" value="F:ATP binding"/>
    <property type="evidence" value="ECO:0007669"/>
    <property type="project" value="UniProtKB-KW"/>
</dbReference>
<keyword evidence="7" id="KW-0067">ATP-binding</keyword>
<dbReference type="CDD" id="cd03216">
    <property type="entry name" value="ABC_Carb_Monos_I"/>
    <property type="match status" value="1"/>
</dbReference>
<dbReference type="Pfam" id="PF00005">
    <property type="entry name" value="ABC_tran"/>
    <property type="match status" value="2"/>
</dbReference>
<dbReference type="AlphaFoldDB" id="A0A1U9K7Z5"/>
<dbReference type="InterPro" id="IPR003439">
    <property type="entry name" value="ABC_transporter-like_ATP-bd"/>
</dbReference>
<evidence type="ECO:0000313" key="11">
    <source>
        <dbReference type="EMBL" id="AQS56123.1"/>
    </source>
</evidence>
<comment type="subcellular location">
    <subcellularLocation>
        <location evidence="1">Cell membrane</location>
        <topology evidence="1">Peripheral membrane protein</topology>
    </subcellularLocation>
</comment>
<feature type="domain" description="ABC transporter" evidence="10">
    <location>
        <begin position="269"/>
        <end position="512"/>
    </location>
</feature>
<evidence type="ECO:0000256" key="5">
    <source>
        <dbReference type="ARBA" id="ARBA00022737"/>
    </source>
</evidence>
<evidence type="ECO:0000256" key="2">
    <source>
        <dbReference type="ARBA" id="ARBA00022448"/>
    </source>
</evidence>
<reference evidence="11 12" key="1">
    <citation type="journal article" date="2015" name="Int. J. Syst. Evol. Microbiol.">
        <title>Novibacillus thermophilus gen. nov., sp. nov., a Gram-staining-negative and moderately thermophilic member of the family Thermoactinomycetaceae.</title>
        <authorList>
            <person name="Yang G."/>
            <person name="Chen J."/>
            <person name="Zhou S."/>
        </authorList>
    </citation>
    <scope>NUCLEOTIDE SEQUENCE [LARGE SCALE GENOMIC DNA]</scope>
    <source>
        <strain evidence="11 12">SG-1</strain>
    </source>
</reference>
<dbReference type="CDD" id="cd03215">
    <property type="entry name" value="ABC_Carb_Monos_II"/>
    <property type="match status" value="1"/>
</dbReference>
<dbReference type="OrthoDB" id="9771863at2"/>
<dbReference type="Proteomes" id="UP000188603">
    <property type="component" value="Chromosome"/>
</dbReference>
<evidence type="ECO:0000313" key="12">
    <source>
        <dbReference type="Proteomes" id="UP000188603"/>
    </source>
</evidence>
<protein>
    <submittedName>
        <fullName evidence="11">ABC transporter</fullName>
    </submittedName>
</protein>
<dbReference type="STRING" id="1471761.B0W44_10440"/>
<proteinExistence type="predicted"/>
<dbReference type="SUPFAM" id="SSF52540">
    <property type="entry name" value="P-loop containing nucleoside triphosphate hydrolases"/>
    <property type="match status" value="2"/>
</dbReference>
<dbReference type="FunFam" id="3.40.50.300:FF:000127">
    <property type="entry name" value="Ribose import ATP-binding protein RbsA"/>
    <property type="match status" value="1"/>
</dbReference>
<keyword evidence="12" id="KW-1185">Reference proteome</keyword>
<keyword evidence="8" id="KW-1278">Translocase</keyword>
<evidence type="ECO:0000256" key="8">
    <source>
        <dbReference type="ARBA" id="ARBA00022967"/>
    </source>
</evidence>
<keyword evidence="5" id="KW-0677">Repeat</keyword>
<gene>
    <name evidence="11" type="ORF">B0W44_10440</name>
</gene>
<feature type="domain" description="ABC transporter" evidence="10">
    <location>
        <begin position="19"/>
        <end position="257"/>
    </location>
</feature>
<evidence type="ECO:0000256" key="3">
    <source>
        <dbReference type="ARBA" id="ARBA00022475"/>
    </source>
</evidence>
<keyword evidence="6" id="KW-0547">Nucleotide-binding</keyword>
<keyword evidence="4" id="KW-0762">Sugar transport</keyword>
<keyword evidence="9" id="KW-0472">Membrane</keyword>
<dbReference type="PROSITE" id="PS50893">
    <property type="entry name" value="ABC_TRANSPORTER_2"/>
    <property type="match status" value="2"/>
</dbReference>
<dbReference type="EMBL" id="CP019699">
    <property type="protein sequence ID" value="AQS56123.1"/>
    <property type="molecule type" value="Genomic_DNA"/>
</dbReference>
<dbReference type="InterPro" id="IPR017871">
    <property type="entry name" value="ABC_transporter-like_CS"/>
</dbReference>
<dbReference type="KEGG" id="ntr:B0W44_10440"/>
<name>A0A1U9K7Z5_9BACL</name>
<dbReference type="PANTHER" id="PTHR43790">
    <property type="entry name" value="CARBOHYDRATE TRANSPORT ATP-BINDING PROTEIN MG119-RELATED"/>
    <property type="match status" value="1"/>
</dbReference>
<dbReference type="SMART" id="SM00382">
    <property type="entry name" value="AAA"/>
    <property type="match status" value="2"/>
</dbReference>
<evidence type="ECO:0000259" key="10">
    <source>
        <dbReference type="PROSITE" id="PS50893"/>
    </source>
</evidence>
<dbReference type="InterPro" id="IPR050107">
    <property type="entry name" value="ABC_carbohydrate_import_ATPase"/>
</dbReference>